<sequence>MPANQSGATTHAGPAHIQHGRALQTNTACTTILHLGFVSPETFSNERCSCQIRVYKTMRKHLPKKSSWRQLCVGDGEGSWG</sequence>
<gene>
    <name evidence="1" type="ORF">DNTS_025924</name>
</gene>
<reference evidence="1 2" key="1">
    <citation type="journal article" date="2019" name="Sci. Data">
        <title>Hybrid genome assembly and annotation of Danionella translucida.</title>
        <authorList>
            <person name="Kadobianskyi M."/>
            <person name="Schulze L."/>
            <person name="Schuelke M."/>
            <person name="Judkewitz B."/>
        </authorList>
    </citation>
    <scope>NUCLEOTIDE SEQUENCE [LARGE SCALE GENOMIC DNA]</scope>
    <source>
        <strain evidence="1 2">Bolton</strain>
    </source>
</reference>
<proteinExistence type="predicted"/>
<evidence type="ECO:0000313" key="1">
    <source>
        <dbReference type="EMBL" id="TRY57714.1"/>
    </source>
</evidence>
<keyword evidence="2" id="KW-1185">Reference proteome</keyword>
<organism evidence="1 2">
    <name type="scientific">Danionella cerebrum</name>
    <dbReference type="NCBI Taxonomy" id="2873325"/>
    <lineage>
        <taxon>Eukaryota</taxon>
        <taxon>Metazoa</taxon>
        <taxon>Chordata</taxon>
        <taxon>Craniata</taxon>
        <taxon>Vertebrata</taxon>
        <taxon>Euteleostomi</taxon>
        <taxon>Actinopterygii</taxon>
        <taxon>Neopterygii</taxon>
        <taxon>Teleostei</taxon>
        <taxon>Ostariophysi</taxon>
        <taxon>Cypriniformes</taxon>
        <taxon>Danionidae</taxon>
        <taxon>Danioninae</taxon>
        <taxon>Danionella</taxon>
    </lineage>
</organism>
<dbReference type="EMBL" id="SRMA01027229">
    <property type="protein sequence ID" value="TRY57714.1"/>
    <property type="molecule type" value="Genomic_DNA"/>
</dbReference>
<dbReference type="Proteomes" id="UP000316079">
    <property type="component" value="Unassembled WGS sequence"/>
</dbReference>
<name>A0A553MWZ1_9TELE</name>
<comment type="caution">
    <text evidence="1">The sequence shown here is derived from an EMBL/GenBank/DDBJ whole genome shotgun (WGS) entry which is preliminary data.</text>
</comment>
<accession>A0A553MWZ1</accession>
<protein>
    <submittedName>
        <fullName evidence="1">Uncharacterized protein</fullName>
    </submittedName>
</protein>
<evidence type="ECO:0000313" key="2">
    <source>
        <dbReference type="Proteomes" id="UP000316079"/>
    </source>
</evidence>
<dbReference type="AlphaFoldDB" id="A0A553MWZ1"/>